<comment type="caution">
    <text evidence="2">The sequence shown here is derived from an EMBL/GenBank/DDBJ whole genome shotgun (WGS) entry which is preliminary data.</text>
</comment>
<gene>
    <name evidence="2" type="ORF">H4R26_004691</name>
</gene>
<dbReference type="PANTHER" id="PTHR47668:SF1">
    <property type="entry name" value="DIENELACTONE HYDROLASE DOMAIN-CONTAINING PROTEIN-RELATED"/>
    <property type="match status" value="1"/>
</dbReference>
<proteinExistence type="predicted"/>
<dbReference type="SUPFAM" id="SSF53474">
    <property type="entry name" value="alpha/beta-Hydrolases"/>
    <property type="match status" value="1"/>
</dbReference>
<dbReference type="Pfam" id="PF01738">
    <property type="entry name" value="DLH"/>
    <property type="match status" value="1"/>
</dbReference>
<accession>A0A9W8EDC9</accession>
<name>A0A9W8EDC9_9FUNG</name>
<dbReference type="Proteomes" id="UP001150907">
    <property type="component" value="Unassembled WGS sequence"/>
</dbReference>
<dbReference type="AlphaFoldDB" id="A0A9W8EDC9"/>
<sequence>MASFISACCNRAPAKAEYTPIGTMTQDASGMAYYISGSAKAKRGVVFLYDVFGLHPNAYQVADALALEGLRVVIPDVLEGKPLTSADMKQEAVLKDFKARRGTYAYCRPMIKAAIDVLRAEGCENIGAIGLCWGAKLAMCALGDQDGICVDSGVMLHPSMLELADFERAQGPILLLLSKDEADFTDMFAVASAKPFGAHSYMERFSKQAHGFCGARGDFANPEVVCDVNRALALTIAFFKTGSVTQLENPTAV</sequence>
<dbReference type="Gene3D" id="3.40.50.1820">
    <property type="entry name" value="alpha/beta hydrolase"/>
    <property type="match status" value="1"/>
</dbReference>
<evidence type="ECO:0000313" key="2">
    <source>
        <dbReference type="EMBL" id="KAJ2000276.1"/>
    </source>
</evidence>
<dbReference type="PANTHER" id="PTHR47668">
    <property type="entry name" value="DIENELACTONE HYDROLASE FAMILY PROTEIN (AFU_ORTHOLOGUE AFUA_6G01940)"/>
    <property type="match status" value="1"/>
</dbReference>
<reference evidence="2" key="1">
    <citation type="submission" date="2022-07" db="EMBL/GenBank/DDBJ databases">
        <title>Phylogenomic reconstructions and comparative analyses of Kickxellomycotina fungi.</title>
        <authorList>
            <person name="Reynolds N.K."/>
            <person name="Stajich J.E."/>
            <person name="Barry K."/>
            <person name="Grigoriev I.V."/>
            <person name="Crous P."/>
            <person name="Smith M.E."/>
        </authorList>
    </citation>
    <scope>NUCLEOTIDE SEQUENCE</scope>
    <source>
        <strain evidence="2">IMI 214461</strain>
    </source>
</reference>
<dbReference type="EMBL" id="JANBQF010000557">
    <property type="protein sequence ID" value="KAJ2000276.1"/>
    <property type="molecule type" value="Genomic_DNA"/>
</dbReference>
<dbReference type="InterPro" id="IPR029058">
    <property type="entry name" value="AB_hydrolase_fold"/>
</dbReference>
<dbReference type="InterPro" id="IPR002925">
    <property type="entry name" value="Dienelactn_hydro"/>
</dbReference>
<keyword evidence="3" id="KW-1185">Reference proteome</keyword>
<dbReference type="OrthoDB" id="2147163at2759"/>
<evidence type="ECO:0000313" key="3">
    <source>
        <dbReference type="Proteomes" id="UP001150907"/>
    </source>
</evidence>
<dbReference type="GO" id="GO:0016787">
    <property type="term" value="F:hydrolase activity"/>
    <property type="evidence" value="ECO:0007669"/>
    <property type="project" value="InterPro"/>
</dbReference>
<protein>
    <recommendedName>
        <fullName evidence="1">Dienelactone hydrolase domain-containing protein</fullName>
    </recommendedName>
</protein>
<evidence type="ECO:0000259" key="1">
    <source>
        <dbReference type="Pfam" id="PF01738"/>
    </source>
</evidence>
<organism evidence="2 3">
    <name type="scientific">Coemansia thaxteri</name>
    <dbReference type="NCBI Taxonomy" id="2663907"/>
    <lineage>
        <taxon>Eukaryota</taxon>
        <taxon>Fungi</taxon>
        <taxon>Fungi incertae sedis</taxon>
        <taxon>Zoopagomycota</taxon>
        <taxon>Kickxellomycotina</taxon>
        <taxon>Kickxellomycetes</taxon>
        <taxon>Kickxellales</taxon>
        <taxon>Kickxellaceae</taxon>
        <taxon>Coemansia</taxon>
    </lineage>
</organism>
<feature type="domain" description="Dienelactone hydrolase" evidence="1">
    <location>
        <begin position="34"/>
        <end position="241"/>
    </location>
</feature>